<evidence type="ECO:0000313" key="1">
    <source>
        <dbReference type="EMBL" id="NSL56786.1"/>
    </source>
</evidence>
<gene>
    <name evidence="1" type="ORF">HJ583_017275</name>
</gene>
<proteinExistence type="predicted"/>
<protein>
    <submittedName>
        <fullName evidence="1">Uncharacterized protein</fullName>
    </submittedName>
</protein>
<organism evidence="1 2">
    <name type="scientific">Uliginosibacterium aquaticum</name>
    <dbReference type="NCBI Taxonomy" id="2731212"/>
    <lineage>
        <taxon>Bacteria</taxon>
        <taxon>Pseudomonadati</taxon>
        <taxon>Pseudomonadota</taxon>
        <taxon>Betaproteobacteria</taxon>
        <taxon>Rhodocyclales</taxon>
        <taxon>Zoogloeaceae</taxon>
        <taxon>Uliginosibacterium</taxon>
    </lineage>
</organism>
<dbReference type="EMBL" id="JABCSC020000005">
    <property type="protein sequence ID" value="NSL56786.1"/>
    <property type="molecule type" value="Genomic_DNA"/>
</dbReference>
<sequence length="149" mass="17389">MRRETAYKLAGRKHLHENALAEALCEHELRFAQYPEAQSARALLFLQNQPWLHVEPGVHAESLHVCYDLAHYSLRGIEQALEAEGFRLDDSLISRIKRSLTHFCEETRSRNATAPQRLIKQSNQVYVKAWEHHPHGDRDETPPELREFK</sequence>
<comment type="caution">
    <text evidence="1">The sequence shown here is derived from an EMBL/GenBank/DDBJ whole genome shotgun (WGS) entry which is preliminary data.</text>
</comment>
<name>A0ABX2IR67_9RHOO</name>
<accession>A0ABX2IR67</accession>
<reference evidence="1 2" key="1">
    <citation type="submission" date="2020-06" db="EMBL/GenBank/DDBJ databases">
        <title>Draft genome of Uliginosibacterium sp. IMCC34675.</title>
        <authorList>
            <person name="Song J."/>
        </authorList>
    </citation>
    <scope>NUCLEOTIDE SEQUENCE [LARGE SCALE GENOMIC DNA]</scope>
    <source>
        <strain evidence="1 2">IMCC34675</strain>
    </source>
</reference>
<dbReference type="Proteomes" id="UP000778523">
    <property type="component" value="Unassembled WGS sequence"/>
</dbReference>
<keyword evidence="2" id="KW-1185">Reference proteome</keyword>
<evidence type="ECO:0000313" key="2">
    <source>
        <dbReference type="Proteomes" id="UP000778523"/>
    </source>
</evidence>